<dbReference type="PANTHER" id="PTHR12949:SF0">
    <property type="entry name" value="DNA-DIRECTED RNA POLYMERASE III SUBUNIT RPC3"/>
    <property type="match status" value="1"/>
</dbReference>
<comment type="subunit">
    <text evidence="3 9">Component of the RNA polymerase III (Pol III) complex consisting of 17 subunits.</text>
</comment>
<feature type="domain" description="RNA polymerase III Rpc82 C -terminal" evidence="11">
    <location>
        <begin position="150"/>
        <end position="439"/>
    </location>
</feature>
<dbReference type="InterPro" id="IPR036388">
    <property type="entry name" value="WH-like_DNA-bd_sf"/>
</dbReference>
<dbReference type="InterPro" id="IPR039748">
    <property type="entry name" value="RPC3"/>
</dbReference>
<evidence type="ECO:0000256" key="2">
    <source>
        <dbReference type="ARBA" id="ARBA00006835"/>
    </source>
</evidence>
<dbReference type="EMBL" id="JAVRRA010016544">
    <property type="protein sequence ID" value="KAK5201640.1"/>
    <property type="molecule type" value="Genomic_DNA"/>
</dbReference>
<dbReference type="InterPro" id="IPR055207">
    <property type="entry name" value="POLR3C_WHD"/>
</dbReference>
<feature type="region of interest" description="Disordered" evidence="10">
    <location>
        <begin position="196"/>
        <end position="241"/>
    </location>
</feature>
<protein>
    <recommendedName>
        <fullName evidence="4 9">DNA-directed RNA polymerase III subunit RPC3</fullName>
        <shortName evidence="9">RNA polymerase III subunit C3</shortName>
    </recommendedName>
</protein>
<dbReference type="Pfam" id="PF05645">
    <property type="entry name" value="RNA_pol_Rpc82"/>
    <property type="match status" value="1"/>
</dbReference>
<evidence type="ECO:0000256" key="7">
    <source>
        <dbReference type="ARBA" id="ARBA00023242"/>
    </source>
</evidence>
<sequence>MAQRVFTVLSRLGRQSLRGLQHCTQLSPNHLKHGLVVLIQQHLILHNTTEDDVTYYEVDWRNAYALVRSGKLIKIVEDRFGEKAGSIISNLLLLGHAKVGDFADAYQLSSKKKHHVDTGAEHINGDGIGSGAGKGGGSKIQSLGQLHALLHQLLQAGYITIVRAWHFKPAADLNDDAERLVKREVFPDGVKGGKAQAEFRKAVQDRKRKWRDDDGEPQVNGASTGTKRASGSSNNPSKRVKVNGWMANGHAESEENTPMLDNELVVRINYEKCNVVLRSRQLVDLAAKHIGDTTSKVYQALLQRLEDKTPRCIDELADFVDEDDESAALPSTTTLEVSSLLDPAIDLTADIAMEEGVNGVDEGHDASENDEEWSEDVGVRKTNGAPLTNGTSMPHQRDRLPLVEKHIRLLADDPRRLIRWVGNRGRGEWKVDFPALTSTLIQREIQNTVSACFGSTAARIVHILHAKGKLDEKQVATFGLLRQKDIRATLTSMQEAGFVETQEVPKEAARQPRSTIYLWYFDQDRCRKLLLNDTYKSMSRLLQRIKVEKAKVQAVIDKAERTDVVNNEEKYLTNMERDVLREWRNTEEKLLVQLARQDDLVALFRDFTPEMPAS</sequence>
<evidence type="ECO:0000256" key="8">
    <source>
        <dbReference type="ARBA" id="ARBA00025127"/>
    </source>
</evidence>
<accession>A0ABR0LQ21</accession>
<keyword evidence="7 9" id="KW-0539">Nucleus</keyword>
<keyword evidence="15" id="KW-1185">Reference proteome</keyword>
<dbReference type="Proteomes" id="UP001357485">
    <property type="component" value="Unassembled WGS sequence"/>
</dbReference>
<evidence type="ECO:0000256" key="5">
    <source>
        <dbReference type="ARBA" id="ARBA00022478"/>
    </source>
</evidence>
<comment type="subcellular location">
    <subcellularLocation>
        <location evidence="1 9">Nucleus</location>
    </subcellularLocation>
</comment>
<evidence type="ECO:0000256" key="4">
    <source>
        <dbReference type="ARBA" id="ARBA00016689"/>
    </source>
</evidence>
<comment type="similarity">
    <text evidence="2 9">Belongs to the RNA polymerase beta chain family.</text>
</comment>
<dbReference type="InterPro" id="IPR008806">
    <property type="entry name" value="RNA_pol_III_Rpc82_C"/>
</dbReference>
<dbReference type="Pfam" id="PF08221">
    <property type="entry name" value="HTH_9"/>
    <property type="match status" value="1"/>
</dbReference>
<dbReference type="InterPro" id="IPR036390">
    <property type="entry name" value="WH_DNA-bd_sf"/>
</dbReference>
<organism evidence="14 15">
    <name type="scientific">Cryomyces antarcticus</name>
    <dbReference type="NCBI Taxonomy" id="329879"/>
    <lineage>
        <taxon>Eukaryota</taxon>
        <taxon>Fungi</taxon>
        <taxon>Dikarya</taxon>
        <taxon>Ascomycota</taxon>
        <taxon>Pezizomycotina</taxon>
        <taxon>Dothideomycetes</taxon>
        <taxon>Dothideomycetes incertae sedis</taxon>
        <taxon>Cryomyces</taxon>
    </lineage>
</organism>
<dbReference type="Pfam" id="PF22536">
    <property type="entry name" value="WHD_POLR3C"/>
    <property type="match status" value="1"/>
</dbReference>
<dbReference type="SUPFAM" id="SSF46785">
    <property type="entry name" value="Winged helix' DNA-binding domain"/>
    <property type="match status" value="1"/>
</dbReference>
<comment type="function">
    <text evidence="8 9">DNA-dependent RNA polymerase catalyzes the transcription of DNA into RNA using the four ribonucleoside triphosphates as substrates. Specific core component of RNA polymerase III which synthesizes small RNAs, such as 5S rRNA and tRNAs.</text>
</comment>
<feature type="domain" description="RNA polymerase III subunit RPC82-related helix-turn-helix" evidence="12">
    <location>
        <begin position="2"/>
        <end position="44"/>
    </location>
</feature>
<feature type="compositionally biased region" description="Polar residues" evidence="10">
    <location>
        <begin position="220"/>
        <end position="237"/>
    </location>
</feature>
<evidence type="ECO:0000256" key="6">
    <source>
        <dbReference type="ARBA" id="ARBA00023163"/>
    </source>
</evidence>
<gene>
    <name evidence="14" type="primary">RPC82</name>
    <name evidence="14" type="ORF">LTR16_001966</name>
</gene>
<keyword evidence="6 9" id="KW-0804">Transcription</keyword>
<evidence type="ECO:0000256" key="9">
    <source>
        <dbReference type="RuleBase" id="RU367076"/>
    </source>
</evidence>
<evidence type="ECO:0000259" key="12">
    <source>
        <dbReference type="Pfam" id="PF08221"/>
    </source>
</evidence>
<evidence type="ECO:0000259" key="11">
    <source>
        <dbReference type="Pfam" id="PF05645"/>
    </source>
</evidence>
<evidence type="ECO:0000256" key="1">
    <source>
        <dbReference type="ARBA" id="ARBA00004123"/>
    </source>
</evidence>
<dbReference type="InterPro" id="IPR013197">
    <property type="entry name" value="RNA_pol_III_RPC82-rel_HTH"/>
</dbReference>
<dbReference type="Gene3D" id="1.10.10.10">
    <property type="entry name" value="Winged helix-like DNA-binding domain superfamily/Winged helix DNA-binding domain"/>
    <property type="match status" value="2"/>
</dbReference>
<reference evidence="14 15" key="1">
    <citation type="submission" date="2023-08" db="EMBL/GenBank/DDBJ databases">
        <title>Black Yeasts Isolated from many extreme environments.</title>
        <authorList>
            <person name="Coleine C."/>
            <person name="Stajich J.E."/>
            <person name="Selbmann L."/>
        </authorList>
    </citation>
    <scope>NUCLEOTIDE SEQUENCE [LARGE SCALE GENOMIC DNA]</scope>
    <source>
        <strain evidence="14 15">CCFEE 536</strain>
    </source>
</reference>
<feature type="domain" description="DNA-directed RNA polymerase III subunit RPC3 winged-helix" evidence="13">
    <location>
        <begin position="445"/>
        <end position="520"/>
    </location>
</feature>
<evidence type="ECO:0000313" key="15">
    <source>
        <dbReference type="Proteomes" id="UP001357485"/>
    </source>
</evidence>
<evidence type="ECO:0000259" key="13">
    <source>
        <dbReference type="Pfam" id="PF22536"/>
    </source>
</evidence>
<evidence type="ECO:0000256" key="10">
    <source>
        <dbReference type="SAM" id="MobiDB-lite"/>
    </source>
</evidence>
<name>A0ABR0LQ21_9PEZI</name>
<proteinExistence type="inferred from homology"/>
<dbReference type="PANTHER" id="PTHR12949">
    <property type="entry name" value="RNA POLYMERASE III DNA DIRECTED -RELATED"/>
    <property type="match status" value="1"/>
</dbReference>
<evidence type="ECO:0000256" key="3">
    <source>
        <dbReference type="ARBA" id="ARBA00011206"/>
    </source>
</evidence>
<keyword evidence="5 9" id="KW-0240">DNA-directed RNA polymerase</keyword>
<comment type="caution">
    <text evidence="14">The sequence shown here is derived from an EMBL/GenBank/DDBJ whole genome shotgun (WGS) entry which is preliminary data.</text>
</comment>
<evidence type="ECO:0000313" key="14">
    <source>
        <dbReference type="EMBL" id="KAK5201640.1"/>
    </source>
</evidence>